<accession>A0A835TSA2</accession>
<keyword evidence="4" id="KW-0217">Developmental protein</keyword>
<keyword evidence="12" id="KW-1185">Reference proteome</keyword>
<dbReference type="OrthoDB" id="9510890at2759"/>
<dbReference type="PANTHER" id="PTHR15196">
    <property type="entry name" value="CILIARY NEUROTROPHIC FACTOR"/>
    <property type="match status" value="1"/>
</dbReference>
<dbReference type="GO" id="GO:0005737">
    <property type="term" value="C:cytoplasm"/>
    <property type="evidence" value="ECO:0007669"/>
    <property type="project" value="UniProtKB-SubCell"/>
</dbReference>
<comment type="subcellular location">
    <subcellularLocation>
        <location evidence="1">Cytoplasm</location>
    </subcellularLocation>
</comment>
<comment type="function">
    <text evidence="9">CNTF is a survival factor for various neuronal cell types. Seems to prevent the degeneration of motor axons after axotomy.</text>
</comment>
<organism evidence="10">
    <name type="scientific">Lamprotornis superbus</name>
    <dbReference type="NCBI Taxonomy" id="245042"/>
    <lineage>
        <taxon>Eukaryota</taxon>
        <taxon>Metazoa</taxon>
        <taxon>Chordata</taxon>
        <taxon>Craniata</taxon>
        <taxon>Vertebrata</taxon>
        <taxon>Euteleostomi</taxon>
        <taxon>Archelosauria</taxon>
        <taxon>Archosauria</taxon>
        <taxon>Dinosauria</taxon>
        <taxon>Saurischia</taxon>
        <taxon>Theropoda</taxon>
        <taxon>Coelurosauria</taxon>
        <taxon>Aves</taxon>
        <taxon>Neognathae</taxon>
        <taxon>Neoaves</taxon>
        <taxon>Telluraves</taxon>
        <taxon>Australaves</taxon>
        <taxon>Passeriformes</taxon>
        <taxon>Sturnidae</taxon>
        <taxon>Lamprotornis</taxon>
    </lineage>
</organism>
<evidence type="ECO:0000256" key="9">
    <source>
        <dbReference type="ARBA" id="ARBA00025427"/>
    </source>
</evidence>
<evidence type="ECO:0000256" key="3">
    <source>
        <dbReference type="ARBA" id="ARBA00015150"/>
    </source>
</evidence>
<evidence type="ECO:0000256" key="6">
    <source>
        <dbReference type="ARBA" id="ARBA00022782"/>
    </source>
</evidence>
<keyword evidence="6" id="KW-0221">Differentiation</keyword>
<reference evidence="10" key="1">
    <citation type="submission" date="2020-10" db="EMBL/GenBank/DDBJ databases">
        <title>Feather gene expression reveals the developmental basis of iridescence in African starlings.</title>
        <authorList>
            <person name="Rubenstein D.R."/>
        </authorList>
    </citation>
    <scope>NUCLEOTIDE SEQUENCE</scope>
    <source>
        <strain evidence="10">SS15</strain>
        <tissue evidence="10">Liver</tissue>
    </source>
</reference>
<evidence type="ECO:0000256" key="2">
    <source>
        <dbReference type="ARBA" id="ARBA00007988"/>
    </source>
</evidence>
<dbReference type="GO" id="GO:0030424">
    <property type="term" value="C:axon"/>
    <property type="evidence" value="ECO:0007669"/>
    <property type="project" value="TreeGrafter"/>
</dbReference>
<evidence type="ECO:0000313" key="10">
    <source>
        <dbReference type="EMBL" id="KAG0116355.1"/>
    </source>
</evidence>
<dbReference type="GO" id="GO:0043524">
    <property type="term" value="P:negative regulation of neuron apoptotic process"/>
    <property type="evidence" value="ECO:0007669"/>
    <property type="project" value="InterPro"/>
</dbReference>
<name>A0A835TSA2_9PASS</name>
<dbReference type="GO" id="GO:0048143">
    <property type="term" value="P:astrocyte activation"/>
    <property type="evidence" value="ECO:0007669"/>
    <property type="project" value="TreeGrafter"/>
</dbReference>
<dbReference type="Gene3D" id="1.20.1250.10">
    <property type="match status" value="1"/>
</dbReference>
<protein>
    <recommendedName>
        <fullName evidence="3">Ciliary neurotrophic factor</fullName>
    </recommendedName>
</protein>
<evidence type="ECO:0000256" key="1">
    <source>
        <dbReference type="ARBA" id="ARBA00004496"/>
    </source>
</evidence>
<dbReference type="InterPro" id="IPR009079">
    <property type="entry name" value="4_helix_cytokine-like_core"/>
</dbReference>
<evidence type="ECO:0000313" key="11">
    <source>
        <dbReference type="EMBL" id="KAI1232667.1"/>
    </source>
</evidence>
<dbReference type="EMBL" id="JADDUC020000021">
    <property type="protein sequence ID" value="KAI1232667.1"/>
    <property type="molecule type" value="Genomic_DNA"/>
</dbReference>
<evidence type="ECO:0000256" key="5">
    <source>
        <dbReference type="ARBA" id="ARBA00022490"/>
    </source>
</evidence>
<proteinExistence type="inferred from homology"/>
<comment type="similarity">
    <text evidence="2">Belongs to the CNTF family.</text>
</comment>
<dbReference type="Pfam" id="PF01110">
    <property type="entry name" value="CNTF"/>
    <property type="match status" value="1"/>
</dbReference>
<evidence type="ECO:0000256" key="4">
    <source>
        <dbReference type="ARBA" id="ARBA00022473"/>
    </source>
</evidence>
<reference evidence="11" key="3">
    <citation type="submission" date="2022-01" db="EMBL/GenBank/DDBJ databases">
        <authorList>
            <person name="Rubenstein D.R."/>
        </authorList>
    </citation>
    <scope>NUCLEOTIDE SEQUENCE</scope>
    <source>
        <strain evidence="11">SS15</strain>
        <tissue evidence="11">Liver</tissue>
    </source>
</reference>
<dbReference type="PANTHER" id="PTHR15196:SF0">
    <property type="entry name" value="CILIARY NEUROTROPHIC FACTOR"/>
    <property type="match status" value="1"/>
</dbReference>
<dbReference type="SUPFAM" id="SSF47266">
    <property type="entry name" value="4-helical cytokines"/>
    <property type="match status" value="1"/>
</dbReference>
<dbReference type="AlphaFoldDB" id="A0A835TSA2"/>
<keyword evidence="7" id="KW-0524">Neurogenesis</keyword>
<dbReference type="EMBL" id="JADDUC010000176">
    <property type="protein sequence ID" value="KAG0116355.1"/>
    <property type="molecule type" value="Genomic_DNA"/>
</dbReference>
<evidence type="ECO:0000256" key="8">
    <source>
        <dbReference type="ARBA" id="ARBA00023030"/>
    </source>
</evidence>
<reference evidence="11 12" key="2">
    <citation type="journal article" date="2021" name="J. Hered.">
        <title>Feather Gene Expression Elucidates the Developmental Basis of Plumage Iridescence in African Starlings.</title>
        <authorList>
            <person name="Rubenstein D.R."/>
            <person name="Corvelo A."/>
            <person name="MacManes M.D."/>
            <person name="Maia R."/>
            <person name="Narzisi G."/>
            <person name="Rousaki A."/>
            <person name="Vandenabeele P."/>
            <person name="Shawkey M.D."/>
            <person name="Solomon J."/>
        </authorList>
    </citation>
    <scope>NUCLEOTIDE SEQUENCE [LARGE SCALE GENOMIC DNA]</scope>
    <source>
        <strain evidence="11">SS15</strain>
    </source>
</reference>
<feature type="non-terminal residue" evidence="10">
    <location>
        <position position="254"/>
    </location>
</feature>
<evidence type="ECO:0000256" key="7">
    <source>
        <dbReference type="ARBA" id="ARBA00022902"/>
    </source>
</evidence>
<evidence type="ECO:0000313" key="12">
    <source>
        <dbReference type="Proteomes" id="UP000618051"/>
    </source>
</evidence>
<dbReference type="GO" id="GO:0005615">
    <property type="term" value="C:extracellular space"/>
    <property type="evidence" value="ECO:0007669"/>
    <property type="project" value="TreeGrafter"/>
</dbReference>
<dbReference type="GO" id="GO:0005127">
    <property type="term" value="F:ciliary neurotrophic factor receptor binding"/>
    <property type="evidence" value="ECO:0007669"/>
    <property type="project" value="InterPro"/>
</dbReference>
<dbReference type="Proteomes" id="UP000618051">
    <property type="component" value="Unassembled WGS sequence"/>
</dbReference>
<dbReference type="GO" id="GO:0070120">
    <property type="term" value="P:ciliary neurotrophic factor-mediated signaling pathway"/>
    <property type="evidence" value="ECO:0007669"/>
    <property type="project" value="InterPro"/>
</dbReference>
<dbReference type="GO" id="GO:0005125">
    <property type="term" value="F:cytokine activity"/>
    <property type="evidence" value="ECO:0007669"/>
    <property type="project" value="TreeGrafter"/>
</dbReference>
<comment type="caution">
    <text evidence="10">The sequence shown here is derived from an EMBL/GenBank/DDBJ whole genome shotgun (WGS) entry which is preliminary data.</text>
</comment>
<dbReference type="GO" id="GO:0048680">
    <property type="term" value="P:positive regulation of axon regeneration"/>
    <property type="evidence" value="ECO:0007669"/>
    <property type="project" value="TreeGrafter"/>
</dbReference>
<dbReference type="InterPro" id="IPR000151">
    <property type="entry name" value="Ciliary_neurotrophic_fac_CNTF"/>
</dbReference>
<keyword evidence="5" id="KW-0963">Cytoplasm</keyword>
<dbReference type="GO" id="GO:0008083">
    <property type="term" value="F:growth factor activity"/>
    <property type="evidence" value="ECO:0007669"/>
    <property type="project" value="UniProtKB-KW"/>
</dbReference>
<gene>
    <name evidence="11" type="ORF">IHE44_0006500</name>
    <name evidence="10" type="ORF">IHE44_004136</name>
</gene>
<sequence>RREFAAWCQAPGTEEGESQASGRVSGAPGWNAPAQQGIVLAGPGGCCGRSLVAVTAAQSMAAAESPSAALRRRDLCSRGIRLAGKMRADVVDLLDAYVEQQGLDASASVAAVEGVPLAAVERWDEQTGTQRLLENLAAYRAFRALLAQMLEEQREQLGEADAGLGRALAAVLLQVSAFAYHLEELLRLESRGIPGEEGDGPPPPPRLSLFEQKLRGLGVLRELAQWAVRSVRDLRQLAKPSPATGTAPGLAESP</sequence>
<keyword evidence="8" id="KW-0339">Growth factor</keyword>